<organism evidence="1 2">
    <name type="scientific">Schistosoma mattheei</name>
    <dbReference type="NCBI Taxonomy" id="31246"/>
    <lineage>
        <taxon>Eukaryota</taxon>
        <taxon>Metazoa</taxon>
        <taxon>Spiralia</taxon>
        <taxon>Lophotrochozoa</taxon>
        <taxon>Platyhelminthes</taxon>
        <taxon>Trematoda</taxon>
        <taxon>Digenea</taxon>
        <taxon>Strigeidida</taxon>
        <taxon>Schistosomatoidea</taxon>
        <taxon>Schistosomatidae</taxon>
        <taxon>Schistosoma</taxon>
    </lineage>
</organism>
<sequence length="165" mass="18930">MFHECRPRGFHADADSGTGWKKRRGGQCMTWCRGMKESCKGLASVGPSRLHGWVRKTVWEYWVRRASGRYFGPTTGLCASNDQRIQDIRRLRRTLAKYLGCKDWLSVVWSSPYSHSPSSPDELIANVLEPSRSILTQVGERDFKLLKEWANVNLDISGKDFSYEI</sequence>
<proteinExistence type="predicted"/>
<dbReference type="STRING" id="31246.A0A183PES9"/>
<evidence type="ECO:0000313" key="1">
    <source>
        <dbReference type="EMBL" id="VDP62077.1"/>
    </source>
</evidence>
<dbReference type="AlphaFoldDB" id="A0A183PES9"/>
<dbReference type="Proteomes" id="UP000269396">
    <property type="component" value="Unassembled WGS sequence"/>
</dbReference>
<reference evidence="1 2" key="1">
    <citation type="submission" date="2018-11" db="EMBL/GenBank/DDBJ databases">
        <authorList>
            <consortium name="Pathogen Informatics"/>
        </authorList>
    </citation>
    <scope>NUCLEOTIDE SEQUENCE [LARGE SCALE GENOMIC DNA]</scope>
    <source>
        <strain>Denwood</strain>
        <strain evidence="2">Zambia</strain>
    </source>
</reference>
<dbReference type="EMBL" id="UZAL01032890">
    <property type="protein sequence ID" value="VDP62077.1"/>
    <property type="molecule type" value="Genomic_DNA"/>
</dbReference>
<protein>
    <submittedName>
        <fullName evidence="1">Uncharacterized protein</fullName>
    </submittedName>
</protein>
<dbReference type="SUPFAM" id="SSF55486">
    <property type="entry name" value="Metalloproteases ('zincins'), catalytic domain"/>
    <property type="match status" value="1"/>
</dbReference>
<keyword evidence="2" id="KW-1185">Reference proteome</keyword>
<gene>
    <name evidence="1" type="ORF">SMTD_LOCUS12865</name>
</gene>
<evidence type="ECO:0000313" key="2">
    <source>
        <dbReference type="Proteomes" id="UP000269396"/>
    </source>
</evidence>
<name>A0A183PES9_9TREM</name>
<accession>A0A183PES9</accession>